<accession>A0A2S6CG78</accession>
<dbReference type="EMBL" id="PNEN01000448">
    <property type="protein sequence ID" value="PPJ58742.1"/>
    <property type="molecule type" value="Genomic_DNA"/>
</dbReference>
<keyword evidence="1" id="KW-0175">Coiled coil</keyword>
<evidence type="ECO:0000256" key="1">
    <source>
        <dbReference type="SAM" id="Coils"/>
    </source>
</evidence>
<comment type="caution">
    <text evidence="3">The sequence shown here is derived from an EMBL/GenBank/DDBJ whole genome shotgun (WGS) entry which is preliminary data.</text>
</comment>
<evidence type="ECO:0000313" key="4">
    <source>
        <dbReference type="Proteomes" id="UP000237631"/>
    </source>
</evidence>
<organism evidence="3 4">
    <name type="scientific">Cercospora berteroae</name>
    <dbReference type="NCBI Taxonomy" id="357750"/>
    <lineage>
        <taxon>Eukaryota</taxon>
        <taxon>Fungi</taxon>
        <taxon>Dikarya</taxon>
        <taxon>Ascomycota</taxon>
        <taxon>Pezizomycotina</taxon>
        <taxon>Dothideomycetes</taxon>
        <taxon>Dothideomycetidae</taxon>
        <taxon>Mycosphaerellales</taxon>
        <taxon>Mycosphaerellaceae</taxon>
        <taxon>Cercospora</taxon>
    </lineage>
</organism>
<feature type="coiled-coil region" evidence="1">
    <location>
        <begin position="382"/>
        <end position="409"/>
    </location>
</feature>
<sequence>MGGPPSSSPSTRHQRTTVFLDRHKPEPIKTHIFSIRDVTFPTILQADNRHGLRIEMRLRKESIHPSIHAALKSIAAKSSKEQSKKRKNSETRSVTLNEQPPPFASGRTTILSDFGTLVGETSPPADNNGGEDSAMGEAPPAVHPQQNDQGGDGAADPSLDQTPQGGDQNPEEGSNSNQGETLKEPRTEAQLKANDISKMPNMAVMRQGMMALATLLFQSGKAFYAQNAAHDDGRRPTVYQSGKVSRRLPREVIDKQICGYYKPRDWHQDERRSPSLLEAQDGDEFSLLSATDESPHYLLRRLLTTRGCIIAVITFHWEQLEEKLGLVRLPGFASTDTIYGIGGRATISAHAKIQLERKDLTEKNLFLLQLKYRWRPREMEFERETLREIVELEKVLEDVNVEIDRLGERLAREMPEWSEARWAAIVASARERVAMTSEVTTVVKEAESLEWSAQRWAAIADDAKANSGN</sequence>
<reference evidence="4" key="1">
    <citation type="journal article" date="2017" name="bioRxiv">
        <title>Conservation of a gene cluster reveals novel cercosporin biosynthetic mechanisms and extends production to the genus Colletotrichum.</title>
        <authorList>
            <person name="de Jonge R."/>
            <person name="Ebert M.K."/>
            <person name="Huitt-Roehl C.R."/>
            <person name="Pal P."/>
            <person name="Suttle J.C."/>
            <person name="Spanner R.E."/>
            <person name="Neubauer J.D."/>
            <person name="Jurick W.M.II."/>
            <person name="Stott K.A."/>
            <person name="Secor G.A."/>
            <person name="Thomma B.P.H.J."/>
            <person name="Van de Peer Y."/>
            <person name="Townsend C.A."/>
            <person name="Bolton M.D."/>
        </authorList>
    </citation>
    <scope>NUCLEOTIDE SEQUENCE [LARGE SCALE GENOMIC DNA]</scope>
    <source>
        <strain evidence="4">CBS538.71</strain>
    </source>
</reference>
<feature type="region of interest" description="Disordered" evidence="2">
    <location>
        <begin position="1"/>
        <end position="23"/>
    </location>
</feature>
<dbReference type="AlphaFoldDB" id="A0A2S6CG78"/>
<keyword evidence="4" id="KW-1185">Reference proteome</keyword>
<dbReference type="OrthoDB" id="10482444at2759"/>
<name>A0A2S6CG78_9PEZI</name>
<gene>
    <name evidence="3" type="ORF">CBER1_08389</name>
</gene>
<protein>
    <submittedName>
        <fullName evidence="3">Uncharacterized protein</fullName>
    </submittedName>
</protein>
<proteinExistence type="predicted"/>
<feature type="compositionally biased region" description="Polar residues" evidence="2">
    <location>
        <begin position="159"/>
        <end position="180"/>
    </location>
</feature>
<evidence type="ECO:0000256" key="2">
    <source>
        <dbReference type="SAM" id="MobiDB-lite"/>
    </source>
</evidence>
<feature type="region of interest" description="Disordered" evidence="2">
    <location>
        <begin position="74"/>
        <end position="195"/>
    </location>
</feature>
<evidence type="ECO:0000313" key="3">
    <source>
        <dbReference type="EMBL" id="PPJ58742.1"/>
    </source>
</evidence>
<dbReference type="Proteomes" id="UP000237631">
    <property type="component" value="Unassembled WGS sequence"/>
</dbReference>